<gene>
    <name evidence="2" type="ORF">HB662_26495</name>
</gene>
<feature type="transmembrane region" description="Helical" evidence="1">
    <location>
        <begin position="6"/>
        <end position="24"/>
    </location>
</feature>
<comment type="caution">
    <text evidence="2">The sequence shown here is derived from an EMBL/GenBank/DDBJ whole genome shotgun (WGS) entry which is preliminary data.</text>
</comment>
<organism evidence="2 3">
    <name type="scientific">Falsiroseomonas frigidaquae</name>
    <dbReference type="NCBI Taxonomy" id="487318"/>
    <lineage>
        <taxon>Bacteria</taxon>
        <taxon>Pseudomonadati</taxon>
        <taxon>Pseudomonadota</taxon>
        <taxon>Alphaproteobacteria</taxon>
        <taxon>Acetobacterales</taxon>
        <taxon>Roseomonadaceae</taxon>
        <taxon>Falsiroseomonas</taxon>
    </lineage>
</organism>
<proteinExistence type="predicted"/>
<feature type="transmembrane region" description="Helical" evidence="1">
    <location>
        <begin position="45"/>
        <end position="62"/>
    </location>
</feature>
<dbReference type="Pfam" id="PF09838">
    <property type="entry name" value="DUF2065"/>
    <property type="match status" value="1"/>
</dbReference>
<keyword evidence="1" id="KW-0812">Transmembrane</keyword>
<sequence>MDFGHVLAGVAVVLALEGLCYAAFPGAMKATLARLASLPEQRLRQGGLVAAAIGVAAAWIIVGL</sequence>
<name>A0ABX1F7S0_9PROT</name>
<protein>
    <submittedName>
        <fullName evidence="2">DUF2065 domain-containing protein</fullName>
    </submittedName>
</protein>
<keyword evidence="3" id="KW-1185">Reference proteome</keyword>
<keyword evidence="1" id="KW-0472">Membrane</keyword>
<evidence type="ECO:0000256" key="1">
    <source>
        <dbReference type="SAM" id="Phobius"/>
    </source>
</evidence>
<reference evidence="2 3" key="1">
    <citation type="submission" date="2020-03" db="EMBL/GenBank/DDBJ databases">
        <title>Roseomonas selenitidurans sp. nov. isolated from soil.</title>
        <authorList>
            <person name="Liu H."/>
        </authorList>
    </citation>
    <scope>NUCLEOTIDE SEQUENCE [LARGE SCALE GENOMIC DNA]</scope>
    <source>
        <strain evidence="2 3">JCM 15073</strain>
    </source>
</reference>
<dbReference type="InterPro" id="IPR019201">
    <property type="entry name" value="DUF2065"/>
</dbReference>
<evidence type="ECO:0000313" key="3">
    <source>
        <dbReference type="Proteomes" id="UP000765160"/>
    </source>
</evidence>
<keyword evidence="1" id="KW-1133">Transmembrane helix</keyword>
<accession>A0ABX1F7S0</accession>
<evidence type="ECO:0000313" key="2">
    <source>
        <dbReference type="EMBL" id="NKE48353.1"/>
    </source>
</evidence>
<dbReference type="EMBL" id="JAAVTX010000009">
    <property type="protein sequence ID" value="NKE48353.1"/>
    <property type="molecule type" value="Genomic_DNA"/>
</dbReference>
<dbReference type="Proteomes" id="UP000765160">
    <property type="component" value="Unassembled WGS sequence"/>
</dbReference>